<dbReference type="PROSITE" id="PS51459">
    <property type="entry name" value="FIDO"/>
    <property type="match status" value="1"/>
</dbReference>
<dbReference type="EMBL" id="NAEP01000014">
    <property type="protein sequence ID" value="PDQ36442.1"/>
    <property type="molecule type" value="Genomic_DNA"/>
</dbReference>
<comment type="catalytic activity">
    <reaction evidence="7">
        <text>L-tyrosyl-[protein] + ATP = O-(5'-adenylyl)-L-tyrosyl-[protein] + diphosphate</text>
        <dbReference type="Rhea" id="RHEA:54288"/>
        <dbReference type="Rhea" id="RHEA-COMP:10136"/>
        <dbReference type="Rhea" id="RHEA-COMP:13846"/>
        <dbReference type="ChEBI" id="CHEBI:30616"/>
        <dbReference type="ChEBI" id="CHEBI:33019"/>
        <dbReference type="ChEBI" id="CHEBI:46858"/>
        <dbReference type="ChEBI" id="CHEBI:83624"/>
        <dbReference type="EC" id="2.7.7.108"/>
    </reaction>
</comment>
<evidence type="ECO:0000256" key="8">
    <source>
        <dbReference type="SAM" id="MobiDB-lite"/>
    </source>
</evidence>
<evidence type="ECO:0000256" key="6">
    <source>
        <dbReference type="ARBA" id="ARBA00047939"/>
    </source>
</evidence>
<keyword evidence="1" id="KW-0808">Transferase</keyword>
<evidence type="ECO:0000256" key="2">
    <source>
        <dbReference type="ARBA" id="ARBA00022695"/>
    </source>
</evidence>
<dbReference type="AlphaFoldDB" id="A0A2A6FUA4"/>
<dbReference type="SUPFAM" id="SSF140931">
    <property type="entry name" value="Fic-like"/>
    <property type="match status" value="1"/>
</dbReference>
<dbReference type="Pfam" id="PF02661">
    <property type="entry name" value="Fic"/>
    <property type="match status" value="1"/>
</dbReference>
<gene>
    <name evidence="10" type="ORF">B5766_00715</name>
</gene>
<evidence type="ECO:0000256" key="3">
    <source>
        <dbReference type="ARBA" id="ARBA00022741"/>
    </source>
</evidence>
<dbReference type="Proteomes" id="UP000219994">
    <property type="component" value="Unassembled WGS sequence"/>
</dbReference>
<dbReference type="GO" id="GO:0070733">
    <property type="term" value="F:AMPylase activity"/>
    <property type="evidence" value="ECO:0007669"/>
    <property type="project" value="UniProtKB-EC"/>
</dbReference>
<dbReference type="InterPro" id="IPR003812">
    <property type="entry name" value="Fido"/>
</dbReference>
<keyword evidence="4" id="KW-0067">ATP-binding</keyword>
<accession>A0A2A6FUA4</accession>
<evidence type="ECO:0000256" key="1">
    <source>
        <dbReference type="ARBA" id="ARBA00022679"/>
    </source>
</evidence>
<comment type="caution">
    <text evidence="10">The sequence shown here is derived from an EMBL/GenBank/DDBJ whole genome shotgun (WGS) entry which is preliminary data.</text>
</comment>
<keyword evidence="3" id="KW-0547">Nucleotide-binding</keyword>
<keyword evidence="2" id="KW-0548">Nucleotidyltransferase</keyword>
<evidence type="ECO:0000256" key="7">
    <source>
        <dbReference type="ARBA" id="ARBA00048696"/>
    </source>
</evidence>
<feature type="region of interest" description="Disordered" evidence="8">
    <location>
        <begin position="217"/>
        <end position="279"/>
    </location>
</feature>
<dbReference type="PANTHER" id="PTHR39560:SF1">
    <property type="entry name" value="PROTEIN ADENYLYLTRANSFERASE FIC-RELATED"/>
    <property type="match status" value="1"/>
</dbReference>
<protein>
    <recommendedName>
        <fullName evidence="5">protein adenylyltransferase</fullName>
        <ecNumber evidence="5">2.7.7.108</ecNumber>
    </recommendedName>
</protein>
<sequence>MPRGHTFRTWDDYFIPGTSVLRNKFTGPGKPYGEPDPDKLRLMEEAFAHTRIQELRDNPIEGRFDYDHMKAIHRAIFQDVYEWAGQERIAPVGQFMTKDGHAYYGAGPHLTAAAEAEYAKLARKNLLRGLEPAEFVDQLAESWGEVDVIHFAREGNTRAQFVFFSQLVEQAGYRIDAAQFAPGAPLRDEFVQARFHSQDTGRNDRLAAALGQAITPFDRGPQAVQPGAETGSGLWRASYPQAASEATRQPPSASELQARGSGTYRAGRGGEATRSEGRT</sequence>
<evidence type="ECO:0000256" key="4">
    <source>
        <dbReference type="ARBA" id="ARBA00022840"/>
    </source>
</evidence>
<evidence type="ECO:0000259" key="9">
    <source>
        <dbReference type="PROSITE" id="PS51459"/>
    </source>
</evidence>
<dbReference type="InterPro" id="IPR036597">
    <property type="entry name" value="Fido-like_dom_sf"/>
</dbReference>
<comment type="catalytic activity">
    <reaction evidence="6">
        <text>L-threonyl-[protein] + ATP = 3-O-(5'-adenylyl)-L-threonyl-[protein] + diphosphate</text>
        <dbReference type="Rhea" id="RHEA:54292"/>
        <dbReference type="Rhea" id="RHEA-COMP:11060"/>
        <dbReference type="Rhea" id="RHEA-COMP:13847"/>
        <dbReference type="ChEBI" id="CHEBI:30013"/>
        <dbReference type="ChEBI" id="CHEBI:30616"/>
        <dbReference type="ChEBI" id="CHEBI:33019"/>
        <dbReference type="ChEBI" id="CHEBI:138113"/>
        <dbReference type="EC" id="2.7.7.108"/>
    </reaction>
</comment>
<feature type="domain" description="Fido" evidence="9">
    <location>
        <begin position="64"/>
        <end position="212"/>
    </location>
</feature>
<dbReference type="Gene3D" id="1.10.3290.10">
    <property type="entry name" value="Fido-like domain"/>
    <property type="match status" value="1"/>
</dbReference>
<evidence type="ECO:0000313" key="11">
    <source>
        <dbReference type="Proteomes" id="UP000219994"/>
    </source>
</evidence>
<dbReference type="GO" id="GO:0005524">
    <property type="term" value="F:ATP binding"/>
    <property type="evidence" value="ECO:0007669"/>
    <property type="project" value="UniProtKB-KW"/>
</dbReference>
<dbReference type="GO" id="GO:0051302">
    <property type="term" value="P:regulation of cell division"/>
    <property type="evidence" value="ECO:0007669"/>
    <property type="project" value="TreeGrafter"/>
</dbReference>
<evidence type="ECO:0000256" key="5">
    <source>
        <dbReference type="ARBA" id="ARBA00034531"/>
    </source>
</evidence>
<dbReference type="EC" id="2.7.7.108" evidence="5"/>
<organism evidence="10 11">
    <name type="scientific">Candidatus Lumbricidiphila eiseniae</name>
    <dbReference type="NCBI Taxonomy" id="1969409"/>
    <lineage>
        <taxon>Bacteria</taxon>
        <taxon>Bacillati</taxon>
        <taxon>Actinomycetota</taxon>
        <taxon>Actinomycetes</taxon>
        <taxon>Micrococcales</taxon>
        <taxon>Microbacteriaceae</taxon>
        <taxon>Candidatus Lumbricidiphila</taxon>
    </lineage>
</organism>
<name>A0A2A6FUA4_9MICO</name>
<dbReference type="PANTHER" id="PTHR39560">
    <property type="entry name" value="PROTEIN ADENYLYLTRANSFERASE FIC-RELATED"/>
    <property type="match status" value="1"/>
</dbReference>
<feature type="compositionally biased region" description="Polar residues" evidence="8">
    <location>
        <begin position="244"/>
        <end position="255"/>
    </location>
</feature>
<reference evidence="11" key="1">
    <citation type="submission" date="2017-03" db="EMBL/GenBank/DDBJ databases">
        <authorList>
            <person name="Lund M.B."/>
        </authorList>
    </citation>
    <scope>NUCLEOTIDE SEQUENCE [LARGE SCALE GENOMIC DNA]</scope>
</reference>
<proteinExistence type="predicted"/>
<evidence type="ECO:0000313" key="10">
    <source>
        <dbReference type="EMBL" id="PDQ36442.1"/>
    </source>
</evidence>